<proteinExistence type="predicted"/>
<name>A0A5C3NKT2_9APHY</name>
<sequence length="121" mass="13509">MLRHSLCLGDGRGTPARHAVVGAIVNRGISFDRHRVSRARPILSGRSNAALLQRTHLSNNGNSSFTLNATREFKVYIPRVPTIFDATDDLRLPSVMERLDFDNINDGDIVLVEVVLIREFV</sequence>
<accession>A0A5C3NKT2</accession>
<dbReference type="AlphaFoldDB" id="A0A5C3NKT2"/>
<dbReference type="EMBL" id="ML213390">
    <property type="protein sequence ID" value="TFK77622.1"/>
    <property type="molecule type" value="Genomic_DNA"/>
</dbReference>
<protein>
    <submittedName>
        <fullName evidence="1">Uncharacterized protein</fullName>
    </submittedName>
</protein>
<gene>
    <name evidence="1" type="ORF">K466DRAFT_607935</name>
</gene>
<reference evidence="1 2" key="1">
    <citation type="journal article" date="2019" name="Nat. Ecol. Evol.">
        <title>Megaphylogeny resolves global patterns of mushroom evolution.</title>
        <authorList>
            <person name="Varga T."/>
            <person name="Krizsan K."/>
            <person name="Foldi C."/>
            <person name="Dima B."/>
            <person name="Sanchez-Garcia M."/>
            <person name="Sanchez-Ramirez S."/>
            <person name="Szollosi G.J."/>
            <person name="Szarkandi J.G."/>
            <person name="Papp V."/>
            <person name="Albert L."/>
            <person name="Andreopoulos W."/>
            <person name="Angelini C."/>
            <person name="Antonin V."/>
            <person name="Barry K.W."/>
            <person name="Bougher N.L."/>
            <person name="Buchanan P."/>
            <person name="Buyck B."/>
            <person name="Bense V."/>
            <person name="Catcheside P."/>
            <person name="Chovatia M."/>
            <person name="Cooper J."/>
            <person name="Damon W."/>
            <person name="Desjardin D."/>
            <person name="Finy P."/>
            <person name="Geml J."/>
            <person name="Haridas S."/>
            <person name="Hughes K."/>
            <person name="Justo A."/>
            <person name="Karasinski D."/>
            <person name="Kautmanova I."/>
            <person name="Kiss B."/>
            <person name="Kocsube S."/>
            <person name="Kotiranta H."/>
            <person name="LaButti K.M."/>
            <person name="Lechner B.E."/>
            <person name="Liimatainen K."/>
            <person name="Lipzen A."/>
            <person name="Lukacs Z."/>
            <person name="Mihaltcheva S."/>
            <person name="Morgado L.N."/>
            <person name="Niskanen T."/>
            <person name="Noordeloos M.E."/>
            <person name="Ohm R.A."/>
            <person name="Ortiz-Santana B."/>
            <person name="Ovrebo C."/>
            <person name="Racz N."/>
            <person name="Riley R."/>
            <person name="Savchenko A."/>
            <person name="Shiryaev A."/>
            <person name="Soop K."/>
            <person name="Spirin V."/>
            <person name="Szebenyi C."/>
            <person name="Tomsovsky M."/>
            <person name="Tulloss R.E."/>
            <person name="Uehling J."/>
            <person name="Grigoriev I.V."/>
            <person name="Vagvolgyi C."/>
            <person name="Papp T."/>
            <person name="Martin F.M."/>
            <person name="Miettinen O."/>
            <person name="Hibbett D.S."/>
            <person name="Nagy L.G."/>
        </authorList>
    </citation>
    <scope>NUCLEOTIDE SEQUENCE [LARGE SCALE GENOMIC DNA]</scope>
    <source>
        <strain evidence="1 2">HHB13444</strain>
    </source>
</reference>
<evidence type="ECO:0000313" key="2">
    <source>
        <dbReference type="Proteomes" id="UP000308197"/>
    </source>
</evidence>
<dbReference type="Proteomes" id="UP000308197">
    <property type="component" value="Unassembled WGS sequence"/>
</dbReference>
<dbReference type="InParanoid" id="A0A5C3NKT2"/>
<evidence type="ECO:0000313" key="1">
    <source>
        <dbReference type="EMBL" id="TFK77622.1"/>
    </source>
</evidence>
<keyword evidence="2" id="KW-1185">Reference proteome</keyword>
<organism evidence="1 2">
    <name type="scientific">Polyporus arcularius HHB13444</name>
    <dbReference type="NCBI Taxonomy" id="1314778"/>
    <lineage>
        <taxon>Eukaryota</taxon>
        <taxon>Fungi</taxon>
        <taxon>Dikarya</taxon>
        <taxon>Basidiomycota</taxon>
        <taxon>Agaricomycotina</taxon>
        <taxon>Agaricomycetes</taxon>
        <taxon>Polyporales</taxon>
        <taxon>Polyporaceae</taxon>
        <taxon>Polyporus</taxon>
    </lineage>
</organism>